<dbReference type="InterPro" id="IPR029044">
    <property type="entry name" value="Nucleotide-diphossugar_trans"/>
</dbReference>
<protein>
    <submittedName>
        <fullName evidence="1">Glycosyltransferase involved in cell wall biosynthesis</fullName>
    </submittedName>
</protein>
<dbReference type="Gene3D" id="3.90.550.10">
    <property type="entry name" value="Spore Coat Polysaccharide Biosynthesis Protein SpsA, Chain A"/>
    <property type="match status" value="1"/>
</dbReference>
<dbReference type="SUPFAM" id="SSF53448">
    <property type="entry name" value="Nucleotide-diphospho-sugar transferases"/>
    <property type="match status" value="1"/>
</dbReference>
<keyword evidence="1" id="KW-0808">Transferase</keyword>
<dbReference type="GO" id="GO:0016740">
    <property type="term" value="F:transferase activity"/>
    <property type="evidence" value="ECO:0007669"/>
    <property type="project" value="UniProtKB-KW"/>
</dbReference>
<dbReference type="AlphaFoldDB" id="A0A853C0H0"/>
<gene>
    <name evidence="1" type="ORF">HNR19_001452</name>
</gene>
<reference evidence="1 2" key="1">
    <citation type="submission" date="2020-07" db="EMBL/GenBank/DDBJ databases">
        <title>Sequencing the genomes of 1000 actinobacteria strains.</title>
        <authorList>
            <person name="Klenk H.-P."/>
        </authorList>
    </citation>
    <scope>NUCLEOTIDE SEQUENCE [LARGE SCALE GENOMIC DNA]</scope>
    <source>
        <strain evidence="1 2">DSM 103833</strain>
    </source>
</reference>
<comment type="caution">
    <text evidence="1">The sequence shown here is derived from an EMBL/GenBank/DDBJ whole genome shotgun (WGS) entry which is preliminary data.</text>
</comment>
<evidence type="ECO:0000313" key="1">
    <source>
        <dbReference type="EMBL" id="NYJ00754.1"/>
    </source>
</evidence>
<dbReference type="RefSeq" id="WP_179667300.1">
    <property type="nucleotide sequence ID" value="NZ_JACCFP010000001.1"/>
</dbReference>
<dbReference type="Pfam" id="PF13641">
    <property type="entry name" value="Glyco_tranf_2_3"/>
    <property type="match status" value="1"/>
</dbReference>
<accession>A0A853C0H0</accession>
<dbReference type="EMBL" id="JACCFP010000001">
    <property type="protein sequence ID" value="NYJ00754.1"/>
    <property type="molecule type" value="Genomic_DNA"/>
</dbReference>
<evidence type="ECO:0000313" key="2">
    <source>
        <dbReference type="Proteomes" id="UP000530424"/>
    </source>
</evidence>
<sequence>MSAPDVTVVVTAHDESAVCGPTMRSAEAAIAAARESGLVVEQVVSLDAPSETTRRYFHQPRFDAWQRREYDVRDLGKVRNAVLPDTRGRHVAFLDADDLFSENWLVAGVAALDAAAEGSERVIAHPELNIIFDAASTVLVNIAQDDPLFTPHYLYVRNFYDALCLAPREAYLEVPYRLNDLANGLAFEDWTFAVESMTAGWKHVVVPDTIIFKRRRDSSLVTASSSRRSVIRALPGMAIDRVRDLPR</sequence>
<organism evidence="1 2">
    <name type="scientific">Nocardioides thalensis</name>
    <dbReference type="NCBI Taxonomy" id="1914755"/>
    <lineage>
        <taxon>Bacteria</taxon>
        <taxon>Bacillati</taxon>
        <taxon>Actinomycetota</taxon>
        <taxon>Actinomycetes</taxon>
        <taxon>Propionibacteriales</taxon>
        <taxon>Nocardioidaceae</taxon>
        <taxon>Nocardioides</taxon>
    </lineage>
</organism>
<keyword evidence="2" id="KW-1185">Reference proteome</keyword>
<proteinExistence type="predicted"/>
<dbReference type="CDD" id="cd00761">
    <property type="entry name" value="Glyco_tranf_GTA_type"/>
    <property type="match status" value="1"/>
</dbReference>
<name>A0A853C0H0_9ACTN</name>
<dbReference type="Proteomes" id="UP000530424">
    <property type="component" value="Unassembled WGS sequence"/>
</dbReference>